<proteinExistence type="predicted"/>
<protein>
    <recommendedName>
        <fullName evidence="4">Carbohydrate binding protein with CBM9 domain</fullName>
    </recommendedName>
</protein>
<evidence type="ECO:0000256" key="1">
    <source>
        <dbReference type="SAM" id="SignalP"/>
    </source>
</evidence>
<dbReference type="EMBL" id="VUNS01000005">
    <property type="protein sequence ID" value="MST96814.1"/>
    <property type="molecule type" value="Genomic_DNA"/>
</dbReference>
<dbReference type="Proteomes" id="UP000435649">
    <property type="component" value="Unassembled WGS sequence"/>
</dbReference>
<evidence type="ECO:0008006" key="4">
    <source>
        <dbReference type="Google" id="ProtNLM"/>
    </source>
</evidence>
<keyword evidence="3" id="KW-1185">Reference proteome</keyword>
<keyword evidence="1" id="KW-0732">Signal</keyword>
<comment type="caution">
    <text evidence="2">The sequence shown here is derived from an EMBL/GenBank/DDBJ whole genome shotgun (WGS) entry which is preliminary data.</text>
</comment>
<dbReference type="RefSeq" id="WP_154417560.1">
    <property type="nucleotide sequence ID" value="NZ_CALXOB010000026.1"/>
</dbReference>
<reference evidence="2 3" key="1">
    <citation type="submission" date="2019-08" db="EMBL/GenBank/DDBJ databases">
        <title>In-depth cultivation of the pig gut microbiome towards novel bacterial diversity and tailored functional studies.</title>
        <authorList>
            <person name="Wylensek D."/>
            <person name="Hitch T.C.A."/>
            <person name="Clavel T."/>
        </authorList>
    </citation>
    <scope>NUCLEOTIDE SEQUENCE [LARGE SCALE GENOMIC DNA]</scope>
    <source>
        <strain evidence="2 3">BBE-744-WT-12</strain>
    </source>
</reference>
<evidence type="ECO:0000313" key="2">
    <source>
        <dbReference type="EMBL" id="MST96814.1"/>
    </source>
</evidence>
<feature type="signal peptide" evidence="1">
    <location>
        <begin position="1"/>
        <end position="21"/>
    </location>
</feature>
<gene>
    <name evidence="2" type="ORF">FYJ85_07110</name>
</gene>
<name>A0A844G1H7_9BACT</name>
<sequence length="214" mass="23002">MKHLILSMAAAFAVSFSSAPAATIETRTAPAGDGALTDSTGDGIVDRAMSLKADGEDREVHSGKIWRQNRKAVFEFELPELAAPVGKATLQLWLNGNNGCHPDKEGASGPDTDLYFYLAPEADGKIELTDDNGTKLGRALEAKPVRTAGKPLPAVRIDVTEAVREAAKAKSRWIGFRLEAAPDAPAGSAWRWRTSEFAAISGRRYNPLLTIEIE</sequence>
<organism evidence="2 3">
    <name type="scientific">Victivallis lenta</name>
    <dbReference type="NCBI Taxonomy" id="2606640"/>
    <lineage>
        <taxon>Bacteria</taxon>
        <taxon>Pseudomonadati</taxon>
        <taxon>Lentisphaerota</taxon>
        <taxon>Lentisphaeria</taxon>
        <taxon>Victivallales</taxon>
        <taxon>Victivallaceae</taxon>
        <taxon>Victivallis</taxon>
    </lineage>
</organism>
<dbReference type="AlphaFoldDB" id="A0A844G1H7"/>
<feature type="chain" id="PRO_5032474266" description="Carbohydrate binding protein with CBM9 domain" evidence="1">
    <location>
        <begin position="22"/>
        <end position="214"/>
    </location>
</feature>
<accession>A0A844G1H7</accession>
<evidence type="ECO:0000313" key="3">
    <source>
        <dbReference type="Proteomes" id="UP000435649"/>
    </source>
</evidence>